<comment type="subcellular location">
    <subcellularLocation>
        <location evidence="1">Membrane</location>
        <topology evidence="1">Multi-pass membrane protein</topology>
    </subcellularLocation>
</comment>
<keyword evidence="6" id="KW-0732">Signal</keyword>
<dbReference type="GO" id="GO:0004930">
    <property type="term" value="F:G protein-coupled receptor activity"/>
    <property type="evidence" value="ECO:0007669"/>
    <property type="project" value="InterPro"/>
</dbReference>
<keyword evidence="4 5" id="KW-0472">Membrane</keyword>
<feature type="transmembrane region" description="Helical" evidence="5">
    <location>
        <begin position="369"/>
        <end position="390"/>
    </location>
</feature>
<evidence type="ECO:0000256" key="3">
    <source>
        <dbReference type="ARBA" id="ARBA00022989"/>
    </source>
</evidence>
<protein>
    <submittedName>
        <fullName evidence="9">Probable G-protein coupled receptor Mth-like 3 isoform X2</fullName>
    </submittedName>
</protein>
<feature type="chain" id="PRO_5029010329" evidence="6">
    <location>
        <begin position="24"/>
        <end position="555"/>
    </location>
</feature>
<dbReference type="PRINTS" id="PR00249">
    <property type="entry name" value="GPCRSECRETIN"/>
</dbReference>
<reference evidence="9" key="1">
    <citation type="submission" date="2025-08" db="UniProtKB">
        <authorList>
            <consortium name="RefSeq"/>
        </authorList>
    </citation>
    <scope>IDENTIFICATION</scope>
</reference>
<dbReference type="Proteomes" id="UP000515154">
    <property type="component" value="Linkage group LG10"/>
</dbReference>
<feature type="transmembrane region" description="Helical" evidence="5">
    <location>
        <begin position="263"/>
        <end position="284"/>
    </location>
</feature>
<keyword evidence="2 5" id="KW-0812">Transmembrane</keyword>
<keyword evidence="8" id="KW-1185">Reference proteome</keyword>
<dbReference type="GO" id="GO:0016020">
    <property type="term" value="C:membrane"/>
    <property type="evidence" value="ECO:0007669"/>
    <property type="project" value="UniProtKB-SubCell"/>
</dbReference>
<feature type="signal peptide" evidence="6">
    <location>
        <begin position="1"/>
        <end position="23"/>
    </location>
</feature>
<dbReference type="RefSeq" id="XP_036362744.1">
    <property type="nucleotide sequence ID" value="XM_036506851.1"/>
</dbReference>
<keyword evidence="3 5" id="KW-1133">Transmembrane helix</keyword>
<dbReference type="PANTHER" id="PTHR45902">
    <property type="entry name" value="LATROPHILIN RECEPTOR-LIKE PROTEIN A"/>
    <property type="match status" value="1"/>
</dbReference>
<dbReference type="AlphaFoldDB" id="A0A7E6F4U3"/>
<organism evidence="8 9">
    <name type="scientific">Octopus sinensis</name>
    <name type="common">East Asian common octopus</name>
    <dbReference type="NCBI Taxonomy" id="2607531"/>
    <lineage>
        <taxon>Eukaryota</taxon>
        <taxon>Metazoa</taxon>
        <taxon>Spiralia</taxon>
        <taxon>Lophotrochozoa</taxon>
        <taxon>Mollusca</taxon>
        <taxon>Cephalopoda</taxon>
        <taxon>Coleoidea</taxon>
        <taxon>Octopodiformes</taxon>
        <taxon>Octopoda</taxon>
        <taxon>Incirrata</taxon>
        <taxon>Octopodidae</taxon>
        <taxon>Octopus</taxon>
    </lineage>
</organism>
<dbReference type="InterPro" id="IPR017981">
    <property type="entry name" value="GPCR_2-like_7TM"/>
</dbReference>
<feature type="domain" description="G-protein coupled receptors family 2 profile 2" evidence="7">
    <location>
        <begin position="261"/>
        <end position="512"/>
    </location>
</feature>
<gene>
    <name evidence="9" type="primary">LOC115216265</name>
</gene>
<evidence type="ECO:0000256" key="1">
    <source>
        <dbReference type="ARBA" id="ARBA00004141"/>
    </source>
</evidence>
<feature type="transmembrane region" description="Helical" evidence="5">
    <location>
        <begin position="491"/>
        <end position="511"/>
    </location>
</feature>
<feature type="transmembrane region" description="Helical" evidence="5">
    <location>
        <begin position="335"/>
        <end position="357"/>
    </location>
</feature>
<evidence type="ECO:0000256" key="6">
    <source>
        <dbReference type="SAM" id="SignalP"/>
    </source>
</evidence>
<dbReference type="InterPro" id="IPR053231">
    <property type="entry name" value="GPCR_LN-TM7"/>
</dbReference>
<feature type="transmembrane region" description="Helical" evidence="5">
    <location>
        <begin position="296"/>
        <end position="315"/>
    </location>
</feature>
<proteinExistence type="predicted"/>
<dbReference type="Gene3D" id="1.20.1070.10">
    <property type="entry name" value="Rhodopsin 7-helix transmembrane proteins"/>
    <property type="match status" value="1"/>
</dbReference>
<dbReference type="GO" id="GO:0007166">
    <property type="term" value="P:cell surface receptor signaling pathway"/>
    <property type="evidence" value="ECO:0007669"/>
    <property type="project" value="InterPro"/>
</dbReference>
<dbReference type="CDD" id="cd15039">
    <property type="entry name" value="7tmB3_Methuselah-like"/>
    <property type="match status" value="1"/>
</dbReference>
<sequence>MEVYATSYLIFILLINHAVPISAINKIEAFNCPPVLCSESPWTDRCSCQQDCYLYDECCSDRLNHTASDLETPYPSMYYSCNNINGGTYYQFHRCPTNYDVTEHVNNCENPNSDQQLHDKTSKKLYRNLYCALCHREEYILWKISYQCFYKDDIPNITVDNILCIFNNKSCEIYNQVPSNEFNQYLYRCTPYVSVCALHNTNKTLDNLCENKPMRLVNANNTMFRNIYCALCNGIEADDIKCGTNTRNIRTHILGKYSEAEDYITFVGLVISIPALAITIIVYLCIPDLRTLPGKLLISLLSAMLIAELLLFISLQVTTSTVLCTALAILKHYSFVATFFWTNVVSCNAWYTFSGFIQHRSSGKGTKRLVLYSLYAWICPLVIVTVSLILEYTPGNHGLSPEYGKCTCWISNRKSVRWLFSVPVIIILCLNIIAFILIARGLYMANKLSAKYLSKHNKLEFIACIKLFFIMGFTWTFQFLHVITEIEEFSLIFYILNSFLGVFISLSFLITKTVCHHITKRHRPISKYLQTKSNAISSTSHRILSTHTNTNTTYV</sequence>
<dbReference type="PANTHER" id="PTHR45902:SF4">
    <property type="entry name" value="G-PROTEIN COUPLED RECEPTORS FAMILY 2 PROFILE 2 DOMAIN-CONTAINING PROTEIN"/>
    <property type="match status" value="1"/>
</dbReference>
<evidence type="ECO:0000259" key="7">
    <source>
        <dbReference type="PROSITE" id="PS50261"/>
    </source>
</evidence>
<evidence type="ECO:0000256" key="2">
    <source>
        <dbReference type="ARBA" id="ARBA00022692"/>
    </source>
</evidence>
<feature type="transmembrane region" description="Helical" evidence="5">
    <location>
        <begin position="418"/>
        <end position="438"/>
    </location>
</feature>
<dbReference type="PROSITE" id="PS50261">
    <property type="entry name" value="G_PROTEIN_RECEP_F2_4"/>
    <property type="match status" value="1"/>
</dbReference>
<evidence type="ECO:0000256" key="5">
    <source>
        <dbReference type="SAM" id="Phobius"/>
    </source>
</evidence>
<name>A0A7E6F4U3_9MOLL</name>
<accession>A0A7E6F4U3</accession>
<evidence type="ECO:0000313" key="9">
    <source>
        <dbReference type="RefSeq" id="XP_036362744.1"/>
    </source>
</evidence>
<evidence type="ECO:0000313" key="8">
    <source>
        <dbReference type="Proteomes" id="UP000515154"/>
    </source>
</evidence>
<evidence type="ECO:0000256" key="4">
    <source>
        <dbReference type="ARBA" id="ARBA00023136"/>
    </source>
</evidence>
<dbReference type="Pfam" id="PF00002">
    <property type="entry name" value="7tm_2"/>
    <property type="match status" value="1"/>
</dbReference>
<feature type="transmembrane region" description="Helical" evidence="5">
    <location>
        <begin position="459"/>
        <end position="479"/>
    </location>
</feature>
<dbReference type="InterPro" id="IPR000832">
    <property type="entry name" value="GPCR_2_secretin-like"/>
</dbReference>